<feature type="transmembrane region" description="Helical" evidence="6">
    <location>
        <begin position="269"/>
        <end position="291"/>
    </location>
</feature>
<feature type="domain" description="ABC3 transporter permease C-terminal" evidence="7">
    <location>
        <begin position="272"/>
        <end position="388"/>
    </location>
</feature>
<dbReference type="PANTHER" id="PTHR30287:SF1">
    <property type="entry name" value="INNER MEMBRANE PROTEIN"/>
    <property type="match status" value="1"/>
</dbReference>
<feature type="transmembrane region" description="Helical" evidence="6">
    <location>
        <begin position="809"/>
        <end position="835"/>
    </location>
</feature>
<feature type="transmembrane region" description="Helical" evidence="6">
    <location>
        <begin position="365"/>
        <end position="387"/>
    </location>
</feature>
<dbReference type="Proteomes" id="UP000219621">
    <property type="component" value="Unassembled WGS sequence"/>
</dbReference>
<dbReference type="GO" id="GO:0005886">
    <property type="term" value="C:plasma membrane"/>
    <property type="evidence" value="ECO:0007669"/>
    <property type="project" value="UniProtKB-SubCell"/>
</dbReference>
<dbReference type="InterPro" id="IPR038766">
    <property type="entry name" value="Membrane_comp_ABC_pdt"/>
</dbReference>
<dbReference type="AlphaFoldDB" id="A0A286GIQ6"/>
<reference evidence="8 9" key="1">
    <citation type="submission" date="2017-09" db="EMBL/GenBank/DDBJ databases">
        <authorList>
            <person name="Ehlers B."/>
            <person name="Leendertz F.H."/>
        </authorList>
    </citation>
    <scope>NUCLEOTIDE SEQUENCE [LARGE SCALE GENOMIC DNA]</scope>
    <source>
        <strain evidence="8 9">USBA 140</strain>
    </source>
</reference>
<feature type="transmembrane region" description="Helical" evidence="6">
    <location>
        <begin position="311"/>
        <end position="334"/>
    </location>
</feature>
<dbReference type="OrthoDB" id="9775544at2"/>
<feature type="domain" description="ABC3 transporter permease C-terminal" evidence="7">
    <location>
        <begin position="726"/>
        <end position="836"/>
    </location>
</feature>
<feature type="transmembrane region" description="Helical" evidence="6">
    <location>
        <begin position="714"/>
        <end position="741"/>
    </location>
</feature>
<keyword evidence="5 6" id="KW-0472">Membrane</keyword>
<organism evidence="8 9">
    <name type="scientific">Caenispirillum bisanense</name>
    <dbReference type="NCBI Taxonomy" id="414052"/>
    <lineage>
        <taxon>Bacteria</taxon>
        <taxon>Pseudomonadati</taxon>
        <taxon>Pseudomonadota</taxon>
        <taxon>Alphaproteobacteria</taxon>
        <taxon>Rhodospirillales</taxon>
        <taxon>Novispirillaceae</taxon>
        <taxon>Caenispirillum</taxon>
    </lineage>
</organism>
<comment type="subcellular location">
    <subcellularLocation>
        <location evidence="1">Cell membrane</location>
        <topology evidence="1">Multi-pass membrane protein</topology>
    </subcellularLocation>
</comment>
<dbReference type="PANTHER" id="PTHR30287">
    <property type="entry name" value="MEMBRANE COMPONENT OF PREDICTED ABC SUPERFAMILY METABOLITE UPTAKE TRANSPORTER"/>
    <property type="match status" value="1"/>
</dbReference>
<feature type="transmembrane region" description="Helical" evidence="6">
    <location>
        <begin position="341"/>
        <end position="359"/>
    </location>
</feature>
<evidence type="ECO:0000259" key="7">
    <source>
        <dbReference type="Pfam" id="PF02687"/>
    </source>
</evidence>
<evidence type="ECO:0000256" key="5">
    <source>
        <dbReference type="ARBA" id="ARBA00023136"/>
    </source>
</evidence>
<dbReference type="Pfam" id="PF02687">
    <property type="entry name" value="FtsX"/>
    <property type="match status" value="2"/>
</dbReference>
<gene>
    <name evidence="8" type="ORF">SAMN05421508_104335</name>
</gene>
<protein>
    <submittedName>
        <fullName evidence="8">Putative ABC transport system permease protein</fullName>
    </submittedName>
</protein>
<dbReference type="EMBL" id="OCNJ01000004">
    <property type="protein sequence ID" value="SOD95423.1"/>
    <property type="molecule type" value="Genomic_DNA"/>
</dbReference>
<dbReference type="InterPro" id="IPR003838">
    <property type="entry name" value="ABC3_permease_C"/>
</dbReference>
<proteinExistence type="predicted"/>
<evidence type="ECO:0000256" key="3">
    <source>
        <dbReference type="ARBA" id="ARBA00022692"/>
    </source>
</evidence>
<name>A0A286GIQ6_9PROT</name>
<accession>A0A286GIQ6</accession>
<keyword evidence="3 6" id="KW-0812">Transmembrane</keyword>
<feature type="transmembrane region" description="Helical" evidence="6">
    <location>
        <begin position="766"/>
        <end position="797"/>
    </location>
</feature>
<evidence type="ECO:0000313" key="9">
    <source>
        <dbReference type="Proteomes" id="UP000219621"/>
    </source>
</evidence>
<sequence>MIGGGGPLAALAVILRLALRDLRAARRSLAILVAGIALGVAAIAGGGSVAGTALEGTRGQARLAVGGDLSLRLFHRPFTAAEQEALRTAGRLSLTAELRPRAVVPGGDRGTLVELKAVDAVYPLVGAVDLAPPQPLAAALTRGPDGRWGAVADASLFDALALQPGDTLRLGALTVTLRARLEAEPDRTFRALELGPRVMIAAEALAESGLATPGAPVYHYARLLLPEGADARAAAQGLEDRFPDAGWRLVEAADGVPGLERVLAIAEALLVLIGLAVLLVGALGAAGAVRAHLTARAQRLAVLRALGASPAAAAAVGLAQVGLAAGVAVALGLGLGAAAALACRPLLAGLGLAGAAGVVQPQALAAAAGFGLLAAGLAALGPLDTLARTPAPRLLTGAPAAPPRRRRRMALLTAAGAGVAGIAAAVLTDLPVVTVVFLALVTLAGLAAAGGAVLLRRAAARVRAPGRPVLRLALGALARPGGPTAPVMTTLGLTLTVLVCIAALDANARRHLAATLPASAPETVLLGVPPEAAPALVADLAALPGLDRVRAVPFLHGTLAAVNGVAVRERPVPRDMAWVARGDRGLSWAAEPPPDTAIVAGTWWDAAPSTETRLSVDARVAERLGVGVGDTLTLAILGRPVTGTIANLRRVDWARLDLDFPILLSPPPEPPPHTVVVALWGTPQGVAAARDRAAARLPTVAALDLAPVLDRLTVFVTGAATALTAASGLTLAAALVVLAGATAADQRRRVREAAVLTMIGATPRQVLAAGLLAHGLLGLATAAAAVPLGLAAAWAVLAGALPGTWQTPLAAPLGLAAAAVALLAAVGWGVTAAALRHSPAAVLRQVG</sequence>
<keyword evidence="9" id="KW-1185">Reference proteome</keyword>
<feature type="transmembrane region" description="Helical" evidence="6">
    <location>
        <begin position="433"/>
        <end position="455"/>
    </location>
</feature>
<evidence type="ECO:0000256" key="1">
    <source>
        <dbReference type="ARBA" id="ARBA00004651"/>
    </source>
</evidence>
<feature type="transmembrane region" description="Helical" evidence="6">
    <location>
        <begin position="485"/>
        <end position="504"/>
    </location>
</feature>
<dbReference type="RefSeq" id="WP_097279283.1">
    <property type="nucleotide sequence ID" value="NZ_OCNJ01000004.1"/>
</dbReference>
<keyword evidence="2" id="KW-1003">Cell membrane</keyword>
<keyword evidence="4 6" id="KW-1133">Transmembrane helix</keyword>
<evidence type="ECO:0000256" key="2">
    <source>
        <dbReference type="ARBA" id="ARBA00022475"/>
    </source>
</evidence>
<feature type="transmembrane region" description="Helical" evidence="6">
    <location>
        <begin position="30"/>
        <end position="54"/>
    </location>
</feature>
<evidence type="ECO:0000313" key="8">
    <source>
        <dbReference type="EMBL" id="SOD95423.1"/>
    </source>
</evidence>
<feature type="transmembrane region" description="Helical" evidence="6">
    <location>
        <begin position="408"/>
        <end position="427"/>
    </location>
</feature>
<evidence type="ECO:0000256" key="6">
    <source>
        <dbReference type="SAM" id="Phobius"/>
    </source>
</evidence>
<evidence type="ECO:0000256" key="4">
    <source>
        <dbReference type="ARBA" id="ARBA00022989"/>
    </source>
</evidence>